<evidence type="ECO:0000313" key="6">
    <source>
        <dbReference type="EMBL" id="QOY91111.1"/>
    </source>
</evidence>
<dbReference type="EMBL" id="CP063849">
    <property type="protein sequence ID" value="QOY91111.1"/>
    <property type="molecule type" value="Genomic_DNA"/>
</dbReference>
<keyword evidence="3 5" id="KW-1133">Transmembrane helix</keyword>
<evidence type="ECO:0000313" key="7">
    <source>
        <dbReference type="Proteomes" id="UP000593892"/>
    </source>
</evidence>
<comment type="subcellular location">
    <subcellularLocation>
        <location evidence="1">Membrane</location>
        <topology evidence="1">Multi-pass membrane protein</topology>
    </subcellularLocation>
</comment>
<sequence length="139" mass="14940">MNTNSTAQIASRKRLWTGRVITALPALFLLADGVAKLFKPVPVVQGTLQLGFTEAVIVPLGLLLTACTILYLIPRTAVLGAVLLTGYLGGAVATHLRANPSWFTLLFPVMMGSLVWCGLWLRNGRLRAMMPVVGDPRAV</sequence>
<accession>A0A7S7NWH8</accession>
<dbReference type="InterPro" id="IPR032808">
    <property type="entry name" value="DoxX"/>
</dbReference>
<evidence type="ECO:0000256" key="3">
    <source>
        <dbReference type="ARBA" id="ARBA00022989"/>
    </source>
</evidence>
<organism evidence="6 7">
    <name type="scientific">Paludibaculum fermentans</name>
    <dbReference type="NCBI Taxonomy" id="1473598"/>
    <lineage>
        <taxon>Bacteria</taxon>
        <taxon>Pseudomonadati</taxon>
        <taxon>Acidobacteriota</taxon>
        <taxon>Terriglobia</taxon>
        <taxon>Bryobacterales</taxon>
        <taxon>Bryobacteraceae</taxon>
        <taxon>Paludibaculum</taxon>
    </lineage>
</organism>
<proteinExistence type="predicted"/>
<dbReference type="GO" id="GO:0016020">
    <property type="term" value="C:membrane"/>
    <property type="evidence" value="ECO:0007669"/>
    <property type="project" value="UniProtKB-SubCell"/>
</dbReference>
<dbReference type="KEGG" id="pfer:IRI77_14535"/>
<reference evidence="6 7" key="1">
    <citation type="submission" date="2020-10" db="EMBL/GenBank/DDBJ databases">
        <title>Complete genome sequence of Paludibaculum fermentans P105T, a facultatively anaerobic acidobacterium capable of dissimilatory Fe(III) reduction.</title>
        <authorList>
            <person name="Dedysh S.N."/>
            <person name="Beletsky A.V."/>
            <person name="Kulichevskaya I.S."/>
            <person name="Mardanov A.V."/>
            <person name="Ravin N.V."/>
        </authorList>
    </citation>
    <scope>NUCLEOTIDE SEQUENCE [LARGE SCALE GENOMIC DNA]</scope>
    <source>
        <strain evidence="6 7">P105</strain>
    </source>
</reference>
<dbReference type="RefSeq" id="WP_194452766.1">
    <property type="nucleotide sequence ID" value="NZ_CP063849.1"/>
</dbReference>
<evidence type="ECO:0000256" key="5">
    <source>
        <dbReference type="SAM" id="Phobius"/>
    </source>
</evidence>
<gene>
    <name evidence="6" type="ORF">IRI77_14535</name>
</gene>
<evidence type="ECO:0000256" key="2">
    <source>
        <dbReference type="ARBA" id="ARBA00022692"/>
    </source>
</evidence>
<dbReference type="Proteomes" id="UP000593892">
    <property type="component" value="Chromosome"/>
</dbReference>
<dbReference type="Pfam" id="PF13564">
    <property type="entry name" value="DoxX_2"/>
    <property type="match status" value="1"/>
</dbReference>
<dbReference type="AlphaFoldDB" id="A0A7S7NWH8"/>
<feature type="transmembrane region" description="Helical" evidence="5">
    <location>
        <begin position="51"/>
        <end position="73"/>
    </location>
</feature>
<feature type="transmembrane region" description="Helical" evidence="5">
    <location>
        <begin position="78"/>
        <end position="96"/>
    </location>
</feature>
<protein>
    <submittedName>
        <fullName evidence="6">DoxX family protein</fullName>
    </submittedName>
</protein>
<name>A0A7S7NWH8_PALFE</name>
<evidence type="ECO:0000256" key="1">
    <source>
        <dbReference type="ARBA" id="ARBA00004141"/>
    </source>
</evidence>
<evidence type="ECO:0000256" key="4">
    <source>
        <dbReference type="ARBA" id="ARBA00023136"/>
    </source>
</evidence>
<keyword evidence="4 5" id="KW-0472">Membrane</keyword>
<keyword evidence="2 5" id="KW-0812">Transmembrane</keyword>
<keyword evidence="7" id="KW-1185">Reference proteome</keyword>
<feature type="transmembrane region" description="Helical" evidence="5">
    <location>
        <begin position="102"/>
        <end position="121"/>
    </location>
</feature>